<name>A0A3P1WKV4_9ACTN</name>
<dbReference type="AlphaFoldDB" id="A0A3P1WKV4"/>
<dbReference type="EMBL" id="RQYT01000111">
    <property type="protein sequence ID" value="RRD46686.1"/>
    <property type="molecule type" value="Genomic_DNA"/>
</dbReference>
<dbReference type="OrthoDB" id="8899077at2"/>
<dbReference type="RefSeq" id="WP_125229339.1">
    <property type="nucleotide sequence ID" value="NZ_RQYT01000111.1"/>
</dbReference>
<accession>A0A3P1WKV4</accession>
<gene>
    <name evidence="1" type="ORF">EII35_15475</name>
</gene>
<evidence type="ECO:0000313" key="2">
    <source>
        <dbReference type="Proteomes" id="UP000280935"/>
    </source>
</evidence>
<sequence>MPVARMRVGRGVGFVVGWLRVSPRRRGAGVHHLSFEGPRIMPGISAPRPSRPHFVAALDGRALAVASPHGRWVDWL</sequence>
<evidence type="ECO:0000313" key="1">
    <source>
        <dbReference type="EMBL" id="RRD46686.1"/>
    </source>
</evidence>
<proteinExistence type="predicted"/>
<dbReference type="Proteomes" id="UP000280935">
    <property type="component" value="Unassembled WGS sequence"/>
</dbReference>
<protein>
    <submittedName>
        <fullName evidence="1">Uncharacterized protein</fullName>
    </submittedName>
</protein>
<reference evidence="1 2" key="1">
    <citation type="submission" date="2018-11" db="EMBL/GenBank/DDBJ databases">
        <title>Genomes From Bacteria Associated with the Canine Oral Cavity: a Test Case for Automated Genome-Based Taxonomic Assignment.</title>
        <authorList>
            <person name="Coil D.A."/>
            <person name="Jospin G."/>
            <person name="Darling A.E."/>
            <person name="Wallis C."/>
            <person name="Davis I.J."/>
            <person name="Harris S."/>
            <person name="Eisen J.A."/>
            <person name="Holcombe L.J."/>
            <person name="O'Flynn C."/>
        </authorList>
    </citation>
    <scope>NUCLEOTIDE SEQUENCE [LARGE SCALE GENOMIC DNA]</scope>
    <source>
        <strain evidence="1 2">OH2822_COT-296</strain>
    </source>
</reference>
<organism evidence="1 2">
    <name type="scientific">Arachnia propionica</name>
    <dbReference type="NCBI Taxonomy" id="1750"/>
    <lineage>
        <taxon>Bacteria</taxon>
        <taxon>Bacillati</taxon>
        <taxon>Actinomycetota</taxon>
        <taxon>Actinomycetes</taxon>
        <taxon>Propionibacteriales</taxon>
        <taxon>Propionibacteriaceae</taxon>
        <taxon>Arachnia</taxon>
    </lineage>
</organism>
<comment type="caution">
    <text evidence="1">The sequence shown here is derived from an EMBL/GenBank/DDBJ whole genome shotgun (WGS) entry which is preliminary data.</text>
</comment>